<proteinExistence type="predicted"/>
<protein>
    <submittedName>
        <fullName evidence="2">Uncharacterized protein</fullName>
    </submittedName>
</protein>
<keyword evidence="1" id="KW-0732">Signal</keyword>
<dbReference type="EMBL" id="KQ418007">
    <property type="protein sequence ID" value="KOF89313.1"/>
    <property type="molecule type" value="Genomic_DNA"/>
</dbReference>
<evidence type="ECO:0000256" key="1">
    <source>
        <dbReference type="SAM" id="SignalP"/>
    </source>
</evidence>
<feature type="chain" id="PRO_5011977617" evidence="1">
    <location>
        <begin position="16"/>
        <end position="66"/>
    </location>
</feature>
<sequence>MVVVTMMMVTMAASSDCCYDTDLEELEGQIREVTSSIFQEILVKSVDAIPGRLKKMVVASGVHIEF</sequence>
<name>A0A0L8HJ76_OCTBM</name>
<evidence type="ECO:0000313" key="2">
    <source>
        <dbReference type="EMBL" id="KOF89313.1"/>
    </source>
</evidence>
<accession>A0A0L8HJ76</accession>
<gene>
    <name evidence="2" type="ORF">OCBIM_22013287mg</name>
</gene>
<reference evidence="2" key="1">
    <citation type="submission" date="2015-07" db="EMBL/GenBank/DDBJ databases">
        <title>MeaNS - Measles Nucleotide Surveillance Program.</title>
        <authorList>
            <person name="Tran T."/>
            <person name="Druce J."/>
        </authorList>
    </citation>
    <scope>NUCLEOTIDE SEQUENCE</scope>
    <source>
        <strain evidence="2">UCB-OBI-ISO-001</strain>
        <tissue evidence="2">Gonad</tissue>
    </source>
</reference>
<dbReference type="AlphaFoldDB" id="A0A0L8HJ76"/>
<organism evidence="2">
    <name type="scientific">Octopus bimaculoides</name>
    <name type="common">California two-spotted octopus</name>
    <dbReference type="NCBI Taxonomy" id="37653"/>
    <lineage>
        <taxon>Eukaryota</taxon>
        <taxon>Metazoa</taxon>
        <taxon>Spiralia</taxon>
        <taxon>Lophotrochozoa</taxon>
        <taxon>Mollusca</taxon>
        <taxon>Cephalopoda</taxon>
        <taxon>Coleoidea</taxon>
        <taxon>Octopodiformes</taxon>
        <taxon>Octopoda</taxon>
        <taxon>Incirrata</taxon>
        <taxon>Octopodidae</taxon>
        <taxon>Octopus</taxon>
    </lineage>
</organism>
<feature type="signal peptide" evidence="1">
    <location>
        <begin position="1"/>
        <end position="15"/>
    </location>
</feature>